<gene>
    <name evidence="1" type="ORF">J9259_01240</name>
</gene>
<name>A0A8J7YN45_9ARCH</name>
<organism evidence="1 2">
    <name type="scientific">Candidatus Sysuiplasma superficiale</name>
    <dbReference type="NCBI Taxonomy" id="2823368"/>
    <lineage>
        <taxon>Archaea</taxon>
        <taxon>Methanobacteriati</taxon>
        <taxon>Thermoplasmatota</taxon>
        <taxon>Thermoplasmata</taxon>
        <taxon>Candidatus Sysuiplasmatales</taxon>
        <taxon>Candidatus Sysuiplasmataceae</taxon>
        <taxon>Candidatus Sysuiplasma</taxon>
    </lineage>
</organism>
<comment type="caution">
    <text evidence="1">The sequence shown here is derived from an EMBL/GenBank/DDBJ whole genome shotgun (WGS) entry which is preliminary data.</text>
</comment>
<dbReference type="AlphaFoldDB" id="A0A8J7YN45"/>
<proteinExistence type="predicted"/>
<dbReference type="EMBL" id="JAGVSJ010000002">
    <property type="protein sequence ID" value="MBX8631136.1"/>
    <property type="molecule type" value="Genomic_DNA"/>
</dbReference>
<sequence length="82" mass="9972">MGTEVRKKCVRCGELKYDEHPKGKFFHTSNLYILGWWCDDCLKKTPKEEVQKWVDERKKEVEGKYNLIFQHYREHRVPGQDE</sequence>
<accession>A0A8J7YN45</accession>
<protein>
    <submittedName>
        <fullName evidence="1">Uncharacterized protein</fullName>
    </submittedName>
</protein>
<dbReference type="Proteomes" id="UP000716004">
    <property type="component" value="Unassembled WGS sequence"/>
</dbReference>
<evidence type="ECO:0000313" key="1">
    <source>
        <dbReference type="EMBL" id="MBX8631136.1"/>
    </source>
</evidence>
<reference evidence="1" key="1">
    <citation type="submission" date="2021-04" db="EMBL/GenBank/DDBJ databases">
        <title>Genomic insights into ecological role and evolution of a novel Thermoplasmata order Candidatus Sysuiplasmatales.</title>
        <authorList>
            <person name="Yuan Y."/>
        </authorList>
    </citation>
    <scope>NUCLEOTIDE SEQUENCE</scope>
    <source>
        <strain evidence="1">YP2-bin.285</strain>
    </source>
</reference>
<evidence type="ECO:0000313" key="2">
    <source>
        <dbReference type="Proteomes" id="UP000716004"/>
    </source>
</evidence>